<comment type="caution">
    <text evidence="2">The sequence shown here is derived from an EMBL/GenBank/DDBJ whole genome shotgun (WGS) entry which is preliminary data.</text>
</comment>
<feature type="transmembrane region" description="Helical" evidence="1">
    <location>
        <begin position="94"/>
        <end position="113"/>
    </location>
</feature>
<sequence length="386" mass="43684">MTVYVIVLSVLFWLSVGEVLLKRNIWGAASCIILVIFAGLRYRVGWDWLGYEKYFFEILGFPELLDNGWPSTELKVEPLFALLAVIIKSFTDNFILFFLSIAIISLLPVFFVIKNISGRSAIVWVAYFGFAFLMGQMNIMRQVLASSFVLLSLLMVVKDRRIWAATLIIVAAGFQVSVLLFSPLLFLYKIRPSVLVSIIVIILGVVLCMTGFDLAEFLFTAGRFFSPEWIGSKLSFSNNLKQNQLSFGAIALLAIHLALLFSFYFLSDPVEKNDHYIKMAIWLTLILVVAHLYLHAYPVFWNRLMLVALPWQLAVFFRMKKISSLPPIQSIVIVTFIFVISSGALVHALRQPGSLAIVPYHSALQVWMFSDEGTGEDRIRRANDGI</sequence>
<dbReference type="AlphaFoldDB" id="A0AA42P4X8"/>
<protein>
    <submittedName>
        <fullName evidence="2">EpsG family protein</fullName>
    </submittedName>
</protein>
<dbReference type="Pfam" id="PF14897">
    <property type="entry name" value="EpsG"/>
    <property type="match status" value="1"/>
</dbReference>
<proteinExistence type="predicted"/>
<organism evidence="2 3">
    <name type="scientific">Stutzerimonas stutzeri</name>
    <name type="common">Pseudomonas stutzeri</name>
    <dbReference type="NCBI Taxonomy" id="316"/>
    <lineage>
        <taxon>Bacteria</taxon>
        <taxon>Pseudomonadati</taxon>
        <taxon>Pseudomonadota</taxon>
        <taxon>Gammaproteobacteria</taxon>
        <taxon>Pseudomonadales</taxon>
        <taxon>Pseudomonadaceae</taxon>
        <taxon>Stutzerimonas</taxon>
    </lineage>
</organism>
<feature type="transmembrane region" description="Helical" evidence="1">
    <location>
        <begin position="331"/>
        <end position="349"/>
    </location>
</feature>
<feature type="transmembrane region" description="Helical" evidence="1">
    <location>
        <begin position="194"/>
        <end position="225"/>
    </location>
</feature>
<evidence type="ECO:0000256" key="1">
    <source>
        <dbReference type="SAM" id="Phobius"/>
    </source>
</evidence>
<gene>
    <name evidence="2" type="ORF">N5C32_02135</name>
</gene>
<feature type="transmembrane region" description="Helical" evidence="1">
    <location>
        <begin position="245"/>
        <end position="264"/>
    </location>
</feature>
<feature type="transmembrane region" description="Helical" evidence="1">
    <location>
        <begin position="27"/>
        <end position="44"/>
    </location>
</feature>
<keyword evidence="1" id="KW-1133">Transmembrane helix</keyword>
<dbReference type="InterPro" id="IPR049458">
    <property type="entry name" value="EpsG-like"/>
</dbReference>
<dbReference type="EMBL" id="JAOCAE010000001">
    <property type="protein sequence ID" value="MDH1234834.1"/>
    <property type="molecule type" value="Genomic_DNA"/>
</dbReference>
<reference evidence="2" key="1">
    <citation type="submission" date="2022-09" db="EMBL/GenBank/DDBJ databases">
        <title>Intensive care unit water sources are persistently colonized with multi-drug resistant bacteria and are the site of extensive horizontal gene transfer of antibiotic resistance genes.</title>
        <authorList>
            <person name="Diorio-Toth L."/>
        </authorList>
    </citation>
    <scope>NUCLEOTIDE SEQUENCE</scope>
    <source>
        <strain evidence="2">GD03947</strain>
    </source>
</reference>
<evidence type="ECO:0000313" key="2">
    <source>
        <dbReference type="EMBL" id="MDH1234834.1"/>
    </source>
</evidence>
<accession>A0AA42P4X8</accession>
<feature type="transmembrane region" description="Helical" evidence="1">
    <location>
        <begin position="163"/>
        <end position="187"/>
    </location>
</feature>
<feature type="transmembrane region" description="Helical" evidence="1">
    <location>
        <begin position="276"/>
        <end position="294"/>
    </location>
</feature>
<dbReference type="RefSeq" id="WP_279641051.1">
    <property type="nucleotide sequence ID" value="NZ_JAOCAE010000001.1"/>
</dbReference>
<keyword evidence="1" id="KW-0472">Membrane</keyword>
<feature type="transmembrane region" description="Helical" evidence="1">
    <location>
        <begin position="119"/>
        <end position="135"/>
    </location>
</feature>
<name>A0AA42P4X8_STUST</name>
<evidence type="ECO:0000313" key="3">
    <source>
        <dbReference type="Proteomes" id="UP001158500"/>
    </source>
</evidence>
<dbReference type="Proteomes" id="UP001158500">
    <property type="component" value="Unassembled WGS sequence"/>
</dbReference>
<keyword evidence="1" id="KW-0812">Transmembrane</keyword>